<reference evidence="2" key="1">
    <citation type="submission" date="2020-09" db="EMBL/GenBank/DDBJ databases">
        <title>Complete genome sequencing of Faecalibacillus intestinalis strain 14EGH31.</title>
        <authorList>
            <person name="Sakamoto M."/>
            <person name="Murakami T."/>
            <person name="Mori H."/>
        </authorList>
    </citation>
    <scope>NUCLEOTIDE SEQUENCE [LARGE SCALE GENOMIC DNA]</scope>
    <source>
        <strain evidence="2">14EGH31</strain>
    </source>
</reference>
<organism evidence="1 2">
    <name type="scientific">Faecalibacillus intestinalis</name>
    <dbReference type="NCBI Taxonomy" id="1982626"/>
    <lineage>
        <taxon>Bacteria</taxon>
        <taxon>Bacillati</taxon>
        <taxon>Bacillota</taxon>
        <taxon>Erysipelotrichia</taxon>
        <taxon>Erysipelotrichales</taxon>
        <taxon>Coprobacillaceae</taxon>
        <taxon>Faecalibacillus</taxon>
    </lineage>
</organism>
<protein>
    <submittedName>
        <fullName evidence="1">Uncharacterized protein</fullName>
    </submittedName>
</protein>
<dbReference type="EMBL" id="AP024085">
    <property type="protein sequence ID" value="BCL57643.1"/>
    <property type="molecule type" value="Genomic_DNA"/>
</dbReference>
<name>A0A7I8E0Q4_9FIRM</name>
<evidence type="ECO:0000313" key="1">
    <source>
        <dbReference type="EMBL" id="BCL57643.1"/>
    </source>
</evidence>
<accession>A0A7I8E0Q4</accession>
<dbReference type="Proteomes" id="UP000593842">
    <property type="component" value="Chromosome"/>
</dbReference>
<dbReference type="RefSeq" id="WP_117828508.1">
    <property type="nucleotide sequence ID" value="NZ_AP024085.1"/>
</dbReference>
<gene>
    <name evidence="1" type="ORF">Fi14EGH31_13550</name>
</gene>
<dbReference type="KEGG" id="fit:Fi14EGH31_13550"/>
<sequence>MYKSPIETVMKEVFQKMNEDFENSVLKAVQKVGINVDKEELLKALIYDRGQYDEGYEDAMNEIKHPQPLKFEDLKEGMWIYDAPYEEIVRIKEIESNEWIFLECIKSNDLSNTFFQEGRFYPITIPNIGDKNG</sequence>
<evidence type="ECO:0000313" key="2">
    <source>
        <dbReference type="Proteomes" id="UP000593842"/>
    </source>
</evidence>
<dbReference type="GeneID" id="70579794"/>
<dbReference type="AlphaFoldDB" id="A0A7I8E0Q4"/>
<proteinExistence type="predicted"/>